<dbReference type="InterPro" id="IPR046357">
    <property type="entry name" value="PPIase_dom_sf"/>
</dbReference>
<evidence type="ECO:0000313" key="10">
    <source>
        <dbReference type="Proteomes" id="UP000243719"/>
    </source>
</evidence>
<dbReference type="GO" id="GO:0043165">
    <property type="term" value="P:Gram-negative-bacterium-type cell outer membrane assembly"/>
    <property type="evidence" value="ECO:0007669"/>
    <property type="project" value="InterPro"/>
</dbReference>
<dbReference type="Gene3D" id="1.10.4030.10">
    <property type="entry name" value="Porin chaperone SurA, peptide-binding domain"/>
    <property type="match status" value="1"/>
</dbReference>
<dbReference type="InterPro" id="IPR000297">
    <property type="entry name" value="PPIase_PpiC"/>
</dbReference>
<dbReference type="GO" id="GO:0003755">
    <property type="term" value="F:peptidyl-prolyl cis-trans isomerase activity"/>
    <property type="evidence" value="ECO:0007669"/>
    <property type="project" value="UniProtKB-UniRule"/>
</dbReference>
<dbReference type="Pfam" id="PF13616">
    <property type="entry name" value="Rotamase_3"/>
    <property type="match status" value="1"/>
</dbReference>
<dbReference type="Gene3D" id="3.10.50.40">
    <property type="match status" value="2"/>
</dbReference>
<dbReference type="PROSITE" id="PS50198">
    <property type="entry name" value="PPIC_PPIASE_2"/>
    <property type="match status" value="2"/>
</dbReference>
<reference evidence="10" key="1">
    <citation type="submission" date="2016-09" db="EMBL/GenBank/DDBJ databases">
        <authorList>
            <person name="Varghese N."/>
            <person name="Submissions S."/>
        </authorList>
    </citation>
    <scope>NUCLEOTIDE SEQUENCE [LARGE SCALE GENOMIC DNA]</scope>
    <source>
        <strain evidence="10">JS23</strain>
    </source>
</reference>
<evidence type="ECO:0000256" key="1">
    <source>
        <dbReference type="ARBA" id="ARBA00022729"/>
    </source>
</evidence>
<organism evidence="9 10">
    <name type="scientific">Chitinasiproducens palmae</name>
    <dbReference type="NCBI Taxonomy" id="1770053"/>
    <lineage>
        <taxon>Bacteria</taxon>
        <taxon>Pseudomonadati</taxon>
        <taxon>Pseudomonadota</taxon>
        <taxon>Betaproteobacteria</taxon>
        <taxon>Burkholderiales</taxon>
        <taxon>Burkholderiaceae</taxon>
        <taxon>Chitinasiproducens</taxon>
    </lineage>
</organism>
<comment type="subcellular location">
    <subcellularLocation>
        <location evidence="7">Periplasm</location>
    </subcellularLocation>
    <text evidence="7">Is capable of associating with the outer membrane.</text>
</comment>
<evidence type="ECO:0000256" key="5">
    <source>
        <dbReference type="ARBA" id="ARBA00023186"/>
    </source>
</evidence>
<dbReference type="InterPro" id="IPR023034">
    <property type="entry name" value="PPIase_SurA"/>
</dbReference>
<dbReference type="GO" id="GO:0051082">
    <property type="term" value="F:unfolded protein binding"/>
    <property type="evidence" value="ECO:0007669"/>
    <property type="project" value="UniProtKB-UniRule"/>
</dbReference>
<keyword evidence="4 7" id="KW-0697">Rotamase</keyword>
<dbReference type="InterPro" id="IPR027304">
    <property type="entry name" value="Trigger_fact/SurA_dom_sf"/>
</dbReference>
<comment type="catalytic activity">
    <reaction evidence="7">
        <text>[protein]-peptidylproline (omega=180) = [protein]-peptidylproline (omega=0)</text>
        <dbReference type="Rhea" id="RHEA:16237"/>
        <dbReference type="Rhea" id="RHEA-COMP:10747"/>
        <dbReference type="Rhea" id="RHEA-COMP:10748"/>
        <dbReference type="ChEBI" id="CHEBI:83833"/>
        <dbReference type="ChEBI" id="CHEBI:83834"/>
        <dbReference type="EC" id="5.2.1.8"/>
    </reaction>
</comment>
<feature type="domain" description="PpiC" evidence="8">
    <location>
        <begin position="300"/>
        <end position="398"/>
    </location>
</feature>
<feature type="chain" id="PRO_5017491873" description="Chaperone SurA" evidence="7">
    <location>
        <begin position="32"/>
        <end position="447"/>
    </location>
</feature>
<name>A0A1H2PP99_9BURK</name>
<dbReference type="InterPro" id="IPR050280">
    <property type="entry name" value="OMP_Chaperone_SurA"/>
</dbReference>
<gene>
    <name evidence="7" type="primary">surA</name>
    <name evidence="9" type="ORF">SAMN05216551_104168</name>
</gene>
<dbReference type="Pfam" id="PF09312">
    <property type="entry name" value="SurA_N"/>
    <property type="match status" value="1"/>
</dbReference>
<evidence type="ECO:0000313" key="9">
    <source>
        <dbReference type="EMBL" id="SDV48111.1"/>
    </source>
</evidence>
<dbReference type="InterPro" id="IPR015391">
    <property type="entry name" value="SurA_N"/>
</dbReference>
<proteinExistence type="inferred from homology"/>
<dbReference type="PANTHER" id="PTHR47637">
    <property type="entry name" value="CHAPERONE SURA"/>
    <property type="match status" value="1"/>
</dbReference>
<dbReference type="HAMAP" id="MF_01183">
    <property type="entry name" value="Chaperone_SurA"/>
    <property type="match status" value="1"/>
</dbReference>
<dbReference type="GO" id="GO:0006457">
    <property type="term" value="P:protein folding"/>
    <property type="evidence" value="ECO:0007669"/>
    <property type="project" value="UniProtKB-UniRule"/>
</dbReference>
<keyword evidence="6 7" id="KW-0413">Isomerase</keyword>
<dbReference type="SUPFAM" id="SSF54534">
    <property type="entry name" value="FKBP-like"/>
    <property type="match status" value="2"/>
</dbReference>
<dbReference type="GO" id="GO:0042277">
    <property type="term" value="F:peptide binding"/>
    <property type="evidence" value="ECO:0007669"/>
    <property type="project" value="InterPro"/>
</dbReference>
<dbReference type="EC" id="5.2.1.8" evidence="7"/>
<dbReference type="GO" id="GO:0030288">
    <property type="term" value="C:outer membrane-bounded periplasmic space"/>
    <property type="evidence" value="ECO:0007669"/>
    <property type="project" value="InterPro"/>
</dbReference>
<dbReference type="AlphaFoldDB" id="A0A1H2PP99"/>
<dbReference type="STRING" id="1770053.SAMN05216551_104168"/>
<keyword evidence="1 7" id="KW-0732">Signal</keyword>
<keyword evidence="10" id="KW-1185">Reference proteome</keyword>
<evidence type="ECO:0000259" key="8">
    <source>
        <dbReference type="PROSITE" id="PS50198"/>
    </source>
</evidence>
<keyword evidence="2 7" id="KW-0677">Repeat</keyword>
<evidence type="ECO:0000256" key="4">
    <source>
        <dbReference type="ARBA" id="ARBA00023110"/>
    </source>
</evidence>
<dbReference type="GO" id="GO:0050821">
    <property type="term" value="P:protein stabilization"/>
    <property type="evidence" value="ECO:0007669"/>
    <property type="project" value="InterPro"/>
</dbReference>
<comment type="domain">
    <text evidence="7">The PPIase activity resides only in the second parvulin domain. The N-terminal region and the C-terminal tail are necessary and sufficient for the chaperone activity of SurA. The PPIase activity is dispensable for SurA to function as a chaperone. The N-terminal region and the C-terminal tail are also required for porin recognition.</text>
</comment>
<feature type="signal peptide" evidence="7">
    <location>
        <begin position="1"/>
        <end position="31"/>
    </location>
</feature>
<sequence precursor="true">MEFPIAMSTRFRAPLAALVLLGALQGPAAHAQALSDTRGQPVDRIVAIVNNGVITQRQLDQRVEMIRRRLGQGAQLPPDDQLRSQVLNQMVLDDLQLQRAKEGGITVDDGEVDRTVERLAQANGMTVTQFRNRLAAEHVDWDSFREDARNELLLTRLRQREVDSRITVSDAEVASYLASQRGSGPAASEVNVQRIVFKVDPNAPADQQQAAQQRAEAALKEVQGGADFARLAKRESQAEEAAKGGEMGFQAADTLSDEYRQAVANLAPGQVAPNVVHTSQGYEVVRLAGRRAQSGANQSVTQTHASHILIRIGNGTSEPAARNKLLDIKRQVEAGGDFGAFARANSQDGSAATGGDLGWINPGQTVPEFERAMNRLPIGQVSDPIRTEYGYHLILVSGRRQTQESAQQQQEAARQTIGARKADQAFDDWLRQLRDSAYIQYKLDDDN</sequence>
<evidence type="ECO:0000256" key="2">
    <source>
        <dbReference type="ARBA" id="ARBA00022737"/>
    </source>
</evidence>
<keyword evidence="3 7" id="KW-0574">Periplasm</keyword>
<accession>A0A1H2PP99</accession>
<dbReference type="Pfam" id="PF00639">
    <property type="entry name" value="Rotamase"/>
    <property type="match status" value="1"/>
</dbReference>
<evidence type="ECO:0000256" key="6">
    <source>
        <dbReference type="ARBA" id="ARBA00023235"/>
    </source>
</evidence>
<dbReference type="PANTHER" id="PTHR47637:SF1">
    <property type="entry name" value="CHAPERONE SURA"/>
    <property type="match status" value="1"/>
</dbReference>
<evidence type="ECO:0000256" key="7">
    <source>
        <dbReference type="HAMAP-Rule" id="MF_01183"/>
    </source>
</evidence>
<feature type="domain" description="PpiC" evidence="8">
    <location>
        <begin position="187"/>
        <end position="289"/>
    </location>
</feature>
<dbReference type="Proteomes" id="UP000243719">
    <property type="component" value="Unassembled WGS sequence"/>
</dbReference>
<comment type="function">
    <text evidence="7">Chaperone involved in the correct folding and assembly of outer membrane proteins. Recognizes specific patterns of aromatic residues and the orientation of their side chains, which are found more frequently in integral outer membrane proteins. May act in both early periplasmic and late outer membrane-associated steps of protein maturation.</text>
</comment>
<dbReference type="OrthoDB" id="14196at2"/>
<keyword evidence="5 7" id="KW-0143">Chaperone</keyword>
<evidence type="ECO:0000256" key="3">
    <source>
        <dbReference type="ARBA" id="ARBA00022764"/>
    </source>
</evidence>
<protein>
    <recommendedName>
        <fullName evidence="7">Chaperone SurA</fullName>
    </recommendedName>
    <alternativeName>
        <fullName evidence="7">Peptidyl-prolyl cis-trans isomerase SurA</fullName>
        <shortName evidence="7">PPIase SurA</shortName>
        <ecNumber evidence="7">5.2.1.8</ecNumber>
    </alternativeName>
    <alternativeName>
        <fullName evidence="7">Rotamase SurA</fullName>
    </alternativeName>
</protein>
<dbReference type="SUPFAM" id="SSF109998">
    <property type="entry name" value="Triger factor/SurA peptide-binding domain-like"/>
    <property type="match status" value="1"/>
</dbReference>
<dbReference type="EMBL" id="FNLO01000004">
    <property type="protein sequence ID" value="SDV48111.1"/>
    <property type="molecule type" value="Genomic_DNA"/>
</dbReference>